<dbReference type="Gene3D" id="1.10.8.730">
    <property type="match status" value="1"/>
</dbReference>
<sequence length="820" mass="92980">MMVDIANNLPVYKVENDMIISRQGDITICYEVELPAIFTRSAQEYEAMHQARVKAIKVLSPFTIIHQQDRFMRMPYREQLSPGDSFLSAAGEASFSGRPYLAQRSFLFLTKIPNGRKAASSASSVLLRKSPVPVQTLNPLFLQEFGEKAGAFERILRDGGIRLRRLCDDELAGTKGRAGILESYCFLSGMDERPIIKDVQLKDGIRIGEDHCQLFTLSDAEDLPALCGSRIDYEGYSTEQTRFSVGFAAPLGLLLDTNHMVNQYIFIGDGPKTLKDLEKKRLRLQSLSGYSRENGIARDAVSDFLDEAITEQRLPVKAHINVLTWTDRESEKQEIRNKVSSAMAKLDANAKLETDGAAQIWWAGLPGNAADFPMNDTFDTFLEQAACFFNSDGNYASLEKGWRLSERLYGRPVQVDLFDKPMQTGLITNRNMFVCGGSGGGKSMVMNHLLRTEYDRGTHCVTIDIGGSYKGLCDLLGGYYFIYTEDNPIRFNPFYLAKGEVLDTEKKESLKNLLLALWKKEDEPHSRSEYVAISNAITLYYVHLAKNPLIFPGFNSFYDFLMEEYLEVLENGKVQERDFSMSNFLYVLNPYYKGGEFDYLLNATENLNMLNERFIVFELDNIKSHPILFPVVTIIIMEMFISKMRKLKGQRKLLAIDEAWVAIAKAGMAGFVKFLYKTIRKFNGIAALITQEVDDLLSSPIIKETVINLSDTKLLLDMRKFMNKFDKLQEVLGLSAKAKAMVLSLNKANEPGRVYREVFIDQGGQDLKVYRNELSVPEYLCYTTEEDEMIRVQEYAKKYGSMAEGIKALAEVIEQERQTK</sequence>
<keyword evidence="4" id="KW-1185">Reference proteome</keyword>
<dbReference type="Pfam" id="PF19044">
    <property type="entry name" value="P-loop_TraG"/>
    <property type="match status" value="1"/>
</dbReference>
<reference evidence="3 4" key="1">
    <citation type="submission" date="2018-10" db="EMBL/GenBank/DDBJ databases">
        <title>Genomic Encyclopedia of Archaeal and Bacterial Type Strains, Phase II (KMG-II): from individual species to whole genera.</title>
        <authorList>
            <person name="Goeker M."/>
        </authorList>
    </citation>
    <scope>NUCLEOTIDE SEQUENCE [LARGE SCALE GENOMIC DNA]</scope>
    <source>
        <strain evidence="3 4">DSM 18602</strain>
    </source>
</reference>
<evidence type="ECO:0000313" key="3">
    <source>
        <dbReference type="EMBL" id="RKR83341.1"/>
    </source>
</evidence>
<dbReference type="PANTHER" id="PTHR38467">
    <property type="match status" value="1"/>
</dbReference>
<evidence type="ECO:0000259" key="2">
    <source>
        <dbReference type="Pfam" id="PF19044"/>
    </source>
</evidence>
<dbReference type="AlphaFoldDB" id="A0A495J3U0"/>
<accession>A0A495J3U0</accession>
<organism evidence="3 4">
    <name type="scientific">Mucilaginibacter gracilis</name>
    <dbReference type="NCBI Taxonomy" id="423350"/>
    <lineage>
        <taxon>Bacteria</taxon>
        <taxon>Pseudomonadati</taxon>
        <taxon>Bacteroidota</taxon>
        <taxon>Sphingobacteriia</taxon>
        <taxon>Sphingobacteriales</taxon>
        <taxon>Sphingobacteriaceae</taxon>
        <taxon>Mucilaginibacter</taxon>
    </lineage>
</organism>
<dbReference type="EMBL" id="RBKU01000001">
    <property type="protein sequence ID" value="RKR83341.1"/>
    <property type="molecule type" value="Genomic_DNA"/>
</dbReference>
<dbReference type="InterPro" id="IPR022509">
    <property type="entry name" value="Conjugation_ATPase_TraG"/>
</dbReference>
<proteinExistence type="predicted"/>
<dbReference type="InterPro" id="IPR043964">
    <property type="entry name" value="P-loop_TraG"/>
</dbReference>
<evidence type="ECO:0000313" key="4">
    <source>
        <dbReference type="Proteomes" id="UP000268007"/>
    </source>
</evidence>
<dbReference type="InterPro" id="IPR027417">
    <property type="entry name" value="P-loop_NTPase"/>
</dbReference>
<dbReference type="InterPro" id="IPR053155">
    <property type="entry name" value="F-pilin_assembly_TraC"/>
</dbReference>
<dbReference type="Proteomes" id="UP000268007">
    <property type="component" value="Unassembled WGS sequence"/>
</dbReference>
<feature type="domain" description="TraG P-loop" evidence="2">
    <location>
        <begin position="401"/>
        <end position="811"/>
    </location>
</feature>
<gene>
    <name evidence="3" type="ORF">BDD43_3546</name>
</gene>
<dbReference type="NCBIfam" id="TIGR03783">
    <property type="entry name" value="Bac_Flav_CT_G"/>
    <property type="match status" value="1"/>
</dbReference>
<dbReference type="Pfam" id="PF12991">
    <property type="entry name" value="DUF3875"/>
    <property type="match status" value="1"/>
</dbReference>
<name>A0A495J3U0_9SPHI</name>
<comment type="caution">
    <text evidence="3">The sequence shown here is derived from an EMBL/GenBank/DDBJ whole genome shotgun (WGS) entry which is preliminary data.</text>
</comment>
<feature type="domain" description="TraG N-terminal Bacteroidetes" evidence="1">
    <location>
        <begin position="4"/>
        <end position="49"/>
    </location>
</feature>
<dbReference type="Gene3D" id="3.40.50.300">
    <property type="entry name" value="P-loop containing nucleotide triphosphate hydrolases"/>
    <property type="match status" value="1"/>
</dbReference>
<dbReference type="InterPro" id="IPR024451">
    <property type="entry name" value="TraG_N_Bacteroidetes"/>
</dbReference>
<evidence type="ECO:0000259" key="1">
    <source>
        <dbReference type="Pfam" id="PF12991"/>
    </source>
</evidence>
<protein>
    <submittedName>
        <fullName evidence="3">Conjugation system TraG family ATPase</fullName>
    </submittedName>
</protein>
<dbReference type="SUPFAM" id="SSF52540">
    <property type="entry name" value="P-loop containing nucleoside triphosphate hydrolases"/>
    <property type="match status" value="1"/>
</dbReference>
<dbReference type="PANTHER" id="PTHR38467:SF1">
    <property type="entry name" value="CONJUGATIVE TRANSFER: ASSEMBLY"/>
    <property type="match status" value="1"/>
</dbReference>